<dbReference type="EMBL" id="JACSDZ010000017">
    <property type="protein sequence ID" value="KAF7384573.1"/>
    <property type="molecule type" value="Genomic_DNA"/>
</dbReference>
<reference evidence="1" key="1">
    <citation type="journal article" date="2020" name="G3 (Bethesda)">
        <title>High-Quality Assemblies for Three Invasive Social Wasps from the &lt;i&gt;Vespula&lt;/i&gt; Genus.</title>
        <authorList>
            <person name="Harrop T.W.R."/>
            <person name="Guhlin J."/>
            <person name="McLaughlin G.M."/>
            <person name="Permina E."/>
            <person name="Stockwell P."/>
            <person name="Gilligan J."/>
            <person name="Le Lec M.F."/>
            <person name="Gruber M.A.M."/>
            <person name="Quinn O."/>
            <person name="Lovegrove M."/>
            <person name="Duncan E.J."/>
            <person name="Remnant E.J."/>
            <person name="Van Eeckhoven J."/>
            <person name="Graham B."/>
            <person name="Knapp R.A."/>
            <person name="Langford K.W."/>
            <person name="Kronenberg Z."/>
            <person name="Press M.O."/>
            <person name="Eacker S.M."/>
            <person name="Wilson-Rankin E.E."/>
            <person name="Purcell J."/>
            <person name="Lester P.J."/>
            <person name="Dearden P.K."/>
        </authorList>
    </citation>
    <scope>NUCLEOTIDE SEQUENCE</scope>
    <source>
        <strain evidence="1">Linc-1</strain>
    </source>
</reference>
<gene>
    <name evidence="1" type="ORF">HZH68_014185</name>
</gene>
<accession>A0A834MVK4</accession>
<organism evidence="1 2">
    <name type="scientific">Vespula germanica</name>
    <name type="common">German yellow jacket</name>
    <name type="synonym">Paravespula germanica</name>
    <dbReference type="NCBI Taxonomy" id="30212"/>
    <lineage>
        <taxon>Eukaryota</taxon>
        <taxon>Metazoa</taxon>
        <taxon>Ecdysozoa</taxon>
        <taxon>Arthropoda</taxon>
        <taxon>Hexapoda</taxon>
        <taxon>Insecta</taxon>
        <taxon>Pterygota</taxon>
        <taxon>Neoptera</taxon>
        <taxon>Endopterygota</taxon>
        <taxon>Hymenoptera</taxon>
        <taxon>Apocrita</taxon>
        <taxon>Aculeata</taxon>
        <taxon>Vespoidea</taxon>
        <taxon>Vespidae</taxon>
        <taxon>Vespinae</taxon>
        <taxon>Vespula</taxon>
    </lineage>
</organism>
<evidence type="ECO:0000313" key="1">
    <source>
        <dbReference type="EMBL" id="KAF7384573.1"/>
    </source>
</evidence>
<evidence type="ECO:0000313" key="2">
    <source>
        <dbReference type="Proteomes" id="UP000617340"/>
    </source>
</evidence>
<proteinExistence type="predicted"/>
<name>A0A834MVK4_VESGE</name>
<sequence>MSVSADLRCSIDRHSTCYSACTANLGAPGKGVAMAIGSVVSPFLRVSNDHGLNGIGRNFNIKHTEPTYTLIVVRMRLKRIFKTANSFQPILDSYVFRSAESIGNISRTIAQLLMEL</sequence>
<comment type="caution">
    <text evidence="1">The sequence shown here is derived from an EMBL/GenBank/DDBJ whole genome shotgun (WGS) entry which is preliminary data.</text>
</comment>
<keyword evidence="2" id="KW-1185">Reference proteome</keyword>
<protein>
    <submittedName>
        <fullName evidence="1">Uncharacterized protein</fullName>
    </submittedName>
</protein>
<dbReference type="AlphaFoldDB" id="A0A834MVK4"/>
<dbReference type="Proteomes" id="UP000617340">
    <property type="component" value="Unassembled WGS sequence"/>
</dbReference>